<reference evidence="3" key="1">
    <citation type="submission" date="2023-07" db="EMBL/GenBank/DDBJ databases">
        <title>Conexibacter stalactiti sp. nov., isolated from stalactites in a lava cave and emended description of the genus Conexibacter.</title>
        <authorList>
            <person name="Lee S.D."/>
        </authorList>
    </citation>
    <scope>NUCLEOTIDE SEQUENCE [LARGE SCALE GENOMIC DNA]</scope>
    <source>
        <strain evidence="3">KCTC 39840</strain>
    </source>
</reference>
<proteinExistence type="predicted"/>
<dbReference type="Proteomes" id="UP001284601">
    <property type="component" value="Unassembled WGS sequence"/>
</dbReference>
<gene>
    <name evidence="2" type="ORF">R7226_24095</name>
</gene>
<evidence type="ECO:0000256" key="1">
    <source>
        <dbReference type="SAM" id="SignalP"/>
    </source>
</evidence>
<name>A0ABU4HVV2_9ACTN</name>
<feature type="chain" id="PRO_5045607924" description="Lipoprotein" evidence="1">
    <location>
        <begin position="28"/>
        <end position="166"/>
    </location>
</feature>
<accession>A0ABU4HVV2</accession>
<evidence type="ECO:0000313" key="2">
    <source>
        <dbReference type="EMBL" id="MDW5597452.1"/>
    </source>
</evidence>
<protein>
    <recommendedName>
        <fullName evidence="4">Lipoprotein</fullName>
    </recommendedName>
</protein>
<dbReference type="EMBL" id="JAWSTH010000088">
    <property type="protein sequence ID" value="MDW5597452.1"/>
    <property type="molecule type" value="Genomic_DNA"/>
</dbReference>
<organism evidence="2 3">
    <name type="scientific">Conexibacter stalactiti</name>
    <dbReference type="NCBI Taxonomy" id="1940611"/>
    <lineage>
        <taxon>Bacteria</taxon>
        <taxon>Bacillati</taxon>
        <taxon>Actinomycetota</taxon>
        <taxon>Thermoleophilia</taxon>
        <taxon>Solirubrobacterales</taxon>
        <taxon>Conexibacteraceae</taxon>
        <taxon>Conexibacter</taxon>
    </lineage>
</organism>
<evidence type="ECO:0008006" key="4">
    <source>
        <dbReference type="Google" id="ProtNLM"/>
    </source>
</evidence>
<feature type="signal peptide" evidence="1">
    <location>
        <begin position="1"/>
        <end position="27"/>
    </location>
</feature>
<dbReference type="RefSeq" id="WP_318599915.1">
    <property type="nucleotide sequence ID" value="NZ_JAWSTH010000088.1"/>
</dbReference>
<keyword evidence="1" id="KW-0732">Signal</keyword>
<sequence>MGLTMTLKGSRSALLACVALAGGVAVAGCGGGDDDGGGEELSRAALVRQANAACRRAAAGIARIPVAASIDELGSYAERVHTIGTRLYDEVSQLTPSQPDRQAFERYLRALSTSNAQLSALSRAADAGDRAAVGAAAGRVARAEVGTYAAVAGFDVCSEASPTPTS</sequence>
<keyword evidence="3" id="KW-1185">Reference proteome</keyword>
<evidence type="ECO:0000313" key="3">
    <source>
        <dbReference type="Proteomes" id="UP001284601"/>
    </source>
</evidence>
<comment type="caution">
    <text evidence="2">The sequence shown here is derived from an EMBL/GenBank/DDBJ whole genome shotgun (WGS) entry which is preliminary data.</text>
</comment>